<name>A0ABX8SVH3_9BURK</name>
<evidence type="ECO:0000313" key="1">
    <source>
        <dbReference type="EMBL" id="QXX78898.1"/>
    </source>
</evidence>
<proteinExistence type="predicted"/>
<dbReference type="Proteomes" id="UP000826050">
    <property type="component" value="Chromosome"/>
</dbReference>
<accession>A0ABX8SVH3</accession>
<dbReference type="EMBL" id="CP049362">
    <property type="protein sequence ID" value="QXX78898.1"/>
    <property type="molecule type" value="Genomic_DNA"/>
</dbReference>
<organism evidence="1 2">
    <name type="scientific">Alcaligenes ammonioxydans</name>
    <dbReference type="NCBI Taxonomy" id="2582914"/>
    <lineage>
        <taxon>Bacteria</taxon>
        <taxon>Pseudomonadati</taxon>
        <taxon>Pseudomonadota</taxon>
        <taxon>Betaproteobacteria</taxon>
        <taxon>Burkholderiales</taxon>
        <taxon>Alcaligenaceae</taxon>
        <taxon>Alcaligenes</taxon>
    </lineage>
</organism>
<protein>
    <submittedName>
        <fullName evidence="1">Ribonuclease</fullName>
    </submittedName>
</protein>
<sequence>MLIGSAHAQTRVSCEQEVREVNQFLSEQGMPVINDVKALVHVLRQIKQYERLPPQYLTSNEARRLGWSGKASDSLWGLRATNQKLIGGDAFRGPGLPANVQWLSADLDVSRGYRGNKRLIYSPESPISFISVDNYRNFVELSPCH</sequence>
<keyword evidence="2" id="KW-1185">Reference proteome</keyword>
<reference evidence="1 2" key="1">
    <citation type="submission" date="2020-02" db="EMBL/GenBank/DDBJ databases">
        <title>Partial ammonium oxidation to N2 by heterotrophic bacteria.</title>
        <authorList>
            <person name="Wu M."/>
        </authorList>
    </citation>
    <scope>NUCLEOTIDE SEQUENCE [LARGE SCALE GENOMIC DNA]</scope>
    <source>
        <strain evidence="1 2">HO-1</strain>
    </source>
</reference>
<gene>
    <name evidence="1" type="ORF">FE795_07650</name>
</gene>
<evidence type="ECO:0000313" key="2">
    <source>
        <dbReference type="Proteomes" id="UP000826050"/>
    </source>
</evidence>